<reference evidence="2 3" key="1">
    <citation type="submission" date="2024-06" db="EMBL/GenBank/DDBJ databases">
        <title>The Natural Products Discovery Center: Release of the First 8490 Sequenced Strains for Exploring Actinobacteria Biosynthetic Diversity.</title>
        <authorList>
            <person name="Kalkreuter E."/>
            <person name="Kautsar S.A."/>
            <person name="Yang D."/>
            <person name="Bader C.D."/>
            <person name="Teijaro C.N."/>
            <person name="Fluegel L."/>
            <person name="Davis C.M."/>
            <person name="Simpson J.R."/>
            <person name="Lauterbach L."/>
            <person name="Steele A.D."/>
            <person name="Gui C."/>
            <person name="Meng S."/>
            <person name="Li G."/>
            <person name="Viehrig K."/>
            <person name="Ye F."/>
            <person name="Su P."/>
            <person name="Kiefer A.F."/>
            <person name="Nichols A."/>
            <person name="Cepeda A.J."/>
            <person name="Yan W."/>
            <person name="Fan B."/>
            <person name="Jiang Y."/>
            <person name="Adhikari A."/>
            <person name="Zheng C.-J."/>
            <person name="Schuster L."/>
            <person name="Cowan T.M."/>
            <person name="Smanski M.J."/>
            <person name="Chevrette M.G."/>
            <person name="De Carvalho L.P.S."/>
            <person name="Shen B."/>
        </authorList>
    </citation>
    <scope>NUCLEOTIDE SEQUENCE [LARGE SCALE GENOMIC DNA]</scope>
    <source>
        <strain evidence="2 3">NPDC048946</strain>
    </source>
</reference>
<keyword evidence="1" id="KW-0812">Transmembrane</keyword>
<dbReference type="RefSeq" id="WP_358360578.1">
    <property type="nucleotide sequence ID" value="NZ_JBEZFP010000105.1"/>
</dbReference>
<keyword evidence="3" id="KW-1185">Reference proteome</keyword>
<keyword evidence="1" id="KW-1133">Transmembrane helix</keyword>
<proteinExistence type="predicted"/>
<evidence type="ECO:0000256" key="1">
    <source>
        <dbReference type="SAM" id="Phobius"/>
    </source>
</evidence>
<name>A0ABV3DQB1_9ACTN</name>
<evidence type="ECO:0000313" key="3">
    <source>
        <dbReference type="Proteomes" id="UP001551482"/>
    </source>
</evidence>
<dbReference type="Proteomes" id="UP001551482">
    <property type="component" value="Unassembled WGS sequence"/>
</dbReference>
<protein>
    <recommendedName>
        <fullName evidence="4">Integral membrane protein</fullName>
    </recommendedName>
</protein>
<dbReference type="EMBL" id="JBEZFP010000105">
    <property type="protein sequence ID" value="MEU8137942.1"/>
    <property type="molecule type" value="Genomic_DNA"/>
</dbReference>
<feature type="transmembrane region" description="Helical" evidence="1">
    <location>
        <begin position="163"/>
        <end position="183"/>
    </location>
</feature>
<feature type="transmembrane region" description="Helical" evidence="1">
    <location>
        <begin position="137"/>
        <end position="156"/>
    </location>
</feature>
<accession>A0ABV3DQB1</accession>
<comment type="caution">
    <text evidence="2">The sequence shown here is derived from an EMBL/GenBank/DDBJ whole genome shotgun (WGS) entry which is preliminary data.</text>
</comment>
<keyword evidence="1" id="KW-0472">Membrane</keyword>
<organism evidence="2 3">
    <name type="scientific">Streptodolium elevatio</name>
    <dbReference type="NCBI Taxonomy" id="3157996"/>
    <lineage>
        <taxon>Bacteria</taxon>
        <taxon>Bacillati</taxon>
        <taxon>Actinomycetota</taxon>
        <taxon>Actinomycetes</taxon>
        <taxon>Kitasatosporales</taxon>
        <taxon>Streptomycetaceae</taxon>
        <taxon>Streptodolium</taxon>
    </lineage>
</organism>
<sequence length="190" mass="20488">MTKWEPPPRHSAASVYRRSRRIQRFYVPAQAWADQAWADQAGADRAGTGRRGADRAGPPELGGGYVELDVDEWGFVREPPRDRPPAAILATVLLFMWSATLVSAVALGVELAVDGNCADGIDAWWCTELGAHIRRTLPWVAAPVIGAAGTVGVVVGGRLTRRLAVFGWLAGLVALWVVVRLLVDADPAAW</sequence>
<evidence type="ECO:0008006" key="4">
    <source>
        <dbReference type="Google" id="ProtNLM"/>
    </source>
</evidence>
<feature type="transmembrane region" description="Helical" evidence="1">
    <location>
        <begin position="86"/>
        <end position="109"/>
    </location>
</feature>
<gene>
    <name evidence="2" type="ORF">AB0C36_31090</name>
</gene>
<evidence type="ECO:0000313" key="2">
    <source>
        <dbReference type="EMBL" id="MEU8137942.1"/>
    </source>
</evidence>